<dbReference type="EMBL" id="CP002547">
    <property type="protein sequence ID" value="ADY55528.1"/>
    <property type="molecule type" value="Genomic_DNA"/>
</dbReference>
<dbReference type="AlphaFoldDB" id="F0SUN5"/>
<proteinExistence type="predicted"/>
<dbReference type="SMART" id="SM00342">
    <property type="entry name" value="HTH_ARAC"/>
    <property type="match status" value="1"/>
</dbReference>
<dbReference type="KEGG" id="sgy:Sgly_1211"/>
<reference evidence="4 5" key="1">
    <citation type="journal article" date="2011" name="Stand. Genomic Sci.">
        <title>Complete genome sequence of Syntrophobotulus glycolicus type strain (FlGlyR).</title>
        <authorList>
            <person name="Han C."/>
            <person name="Mwirichia R."/>
            <person name="Chertkov O."/>
            <person name="Held B."/>
            <person name="Lapidus A."/>
            <person name="Nolan M."/>
            <person name="Lucas S."/>
            <person name="Hammon N."/>
            <person name="Deshpande S."/>
            <person name="Cheng J.F."/>
            <person name="Tapia R."/>
            <person name="Goodwin L."/>
            <person name="Pitluck S."/>
            <person name="Huntemann M."/>
            <person name="Liolios K."/>
            <person name="Ivanova N."/>
            <person name="Pagani I."/>
            <person name="Mavromatis K."/>
            <person name="Ovchinikova G."/>
            <person name="Pati A."/>
            <person name="Chen A."/>
            <person name="Palaniappan K."/>
            <person name="Land M."/>
            <person name="Hauser L."/>
            <person name="Brambilla E.M."/>
            <person name="Rohde M."/>
            <person name="Spring S."/>
            <person name="Sikorski J."/>
            <person name="Goker M."/>
            <person name="Woyke T."/>
            <person name="Bristow J."/>
            <person name="Eisen J.A."/>
            <person name="Markowitz V."/>
            <person name="Hugenholtz P."/>
            <person name="Kyrpides N.C."/>
            <person name="Klenk H.P."/>
            <person name="Detter J.C."/>
        </authorList>
    </citation>
    <scope>NUCLEOTIDE SEQUENCE [LARGE SCALE GENOMIC DNA]</scope>
    <source>
        <strain evidence="5">DSM 8271 / FlGlyR</strain>
    </source>
</reference>
<dbReference type="HOGENOM" id="CLU_052345_0_0_9"/>
<evidence type="ECO:0000259" key="3">
    <source>
        <dbReference type="PROSITE" id="PS01124"/>
    </source>
</evidence>
<dbReference type="eggNOG" id="COG2207">
    <property type="taxonomic scope" value="Bacteria"/>
</dbReference>
<feature type="domain" description="HTH araC/xylS-type" evidence="3">
    <location>
        <begin position="223"/>
        <end position="321"/>
    </location>
</feature>
<dbReference type="STRING" id="645991.Sgly_1211"/>
<dbReference type="InterPro" id="IPR009057">
    <property type="entry name" value="Homeodomain-like_sf"/>
</dbReference>
<keyword evidence="5" id="KW-1185">Reference proteome</keyword>
<evidence type="ECO:0000313" key="5">
    <source>
        <dbReference type="Proteomes" id="UP000007488"/>
    </source>
</evidence>
<dbReference type="PANTHER" id="PTHR47893">
    <property type="entry name" value="REGULATORY PROTEIN PCHR"/>
    <property type="match status" value="1"/>
</dbReference>
<dbReference type="RefSeq" id="WP_013624398.1">
    <property type="nucleotide sequence ID" value="NC_015172.1"/>
</dbReference>
<dbReference type="GO" id="GO:0043565">
    <property type="term" value="F:sequence-specific DNA binding"/>
    <property type="evidence" value="ECO:0007669"/>
    <property type="project" value="InterPro"/>
</dbReference>
<reference evidence="5" key="2">
    <citation type="submission" date="2011-02" db="EMBL/GenBank/DDBJ databases">
        <title>The complete genome of Syntrophobotulus glycolicus DSM 8271.</title>
        <authorList>
            <person name="Lucas S."/>
            <person name="Copeland A."/>
            <person name="Lapidus A."/>
            <person name="Bruce D."/>
            <person name="Goodwin L."/>
            <person name="Pitluck S."/>
            <person name="Kyrpides N."/>
            <person name="Mavromatis K."/>
            <person name="Pagani I."/>
            <person name="Ivanova N."/>
            <person name="Mikhailova N."/>
            <person name="Chertkov O."/>
            <person name="Held B."/>
            <person name="Detter J.C."/>
            <person name="Tapia R."/>
            <person name="Han C."/>
            <person name="Land M."/>
            <person name="Hauser L."/>
            <person name="Markowitz V."/>
            <person name="Cheng J.-F."/>
            <person name="Hugenholtz P."/>
            <person name="Woyke T."/>
            <person name="Wu D."/>
            <person name="Spring S."/>
            <person name="Schroeder M."/>
            <person name="Brambilla E."/>
            <person name="Klenk H.-P."/>
            <person name="Eisen J.A."/>
        </authorList>
    </citation>
    <scope>NUCLEOTIDE SEQUENCE [LARGE SCALE GENOMIC DNA]</scope>
    <source>
        <strain evidence="5">DSM 8271 / FlGlyR</strain>
    </source>
</reference>
<dbReference type="PANTHER" id="PTHR47893:SF1">
    <property type="entry name" value="REGULATORY PROTEIN PCHR"/>
    <property type="match status" value="1"/>
</dbReference>
<dbReference type="SUPFAM" id="SSF46689">
    <property type="entry name" value="Homeodomain-like"/>
    <property type="match status" value="1"/>
</dbReference>
<gene>
    <name evidence="4" type="ordered locus">Sgly_1211</name>
</gene>
<keyword evidence="2" id="KW-0804">Transcription</keyword>
<dbReference type="Pfam" id="PF12833">
    <property type="entry name" value="HTH_18"/>
    <property type="match status" value="1"/>
</dbReference>
<dbReference type="OrthoDB" id="9772607at2"/>
<dbReference type="InterPro" id="IPR018060">
    <property type="entry name" value="HTH_AraC"/>
</dbReference>
<evidence type="ECO:0000313" key="4">
    <source>
        <dbReference type="EMBL" id="ADY55528.1"/>
    </source>
</evidence>
<dbReference type="PROSITE" id="PS01124">
    <property type="entry name" value="HTH_ARAC_FAMILY_2"/>
    <property type="match status" value="1"/>
</dbReference>
<evidence type="ECO:0000256" key="1">
    <source>
        <dbReference type="ARBA" id="ARBA00023015"/>
    </source>
</evidence>
<dbReference type="InterPro" id="IPR053142">
    <property type="entry name" value="PchR_regulatory_protein"/>
</dbReference>
<name>F0SUN5_SYNGF</name>
<dbReference type="Gene3D" id="1.10.10.60">
    <property type="entry name" value="Homeodomain-like"/>
    <property type="match status" value="1"/>
</dbReference>
<evidence type="ECO:0000256" key="2">
    <source>
        <dbReference type="ARBA" id="ARBA00023163"/>
    </source>
</evidence>
<organism evidence="4 5">
    <name type="scientific">Syntrophobotulus glycolicus (strain DSM 8271 / FlGlyR)</name>
    <dbReference type="NCBI Taxonomy" id="645991"/>
    <lineage>
        <taxon>Bacteria</taxon>
        <taxon>Bacillati</taxon>
        <taxon>Bacillota</taxon>
        <taxon>Clostridia</taxon>
        <taxon>Eubacteriales</taxon>
        <taxon>Desulfitobacteriaceae</taxon>
        <taxon>Syntrophobotulus</taxon>
    </lineage>
</organism>
<dbReference type="Proteomes" id="UP000007488">
    <property type="component" value="Chromosome"/>
</dbReference>
<dbReference type="GO" id="GO:0003700">
    <property type="term" value="F:DNA-binding transcription factor activity"/>
    <property type="evidence" value="ECO:0007669"/>
    <property type="project" value="InterPro"/>
</dbReference>
<accession>F0SUN5</accession>
<protein>
    <submittedName>
        <fullName evidence="4">Transcriptional regulator, AraC family</fullName>
    </submittedName>
</protein>
<sequence length="333" mass="38541">MQSNIFSADAQELRDKNISVAACTDWSLSMKLRQEQGAGFMQLFQLLPELILCFNDFQTKSCPKFGLEANHSNRVLINYCFTGRCEVELENGMFIFLGPQDLVISTRWTKREFSFPVRAYTGIEFIIDLDQINEASKIFWGQIGFDLRELKDMFCRDTGYFIGHDHGRLEQLLRSMKRDLPRPERPLLLIKTAEFLFELSKGHFTPENGQRKYYSKSQVRIAREVEDEITGQLNRHLTTEKLARKYGISPTSLQNYFKGIYGEPISVYLRKARMNTAAKLLKHSRKKVSEIASCVGYENQSKFAAAFKEVLLCNPLEYRQRNFGGDDSREEAE</sequence>
<keyword evidence="1" id="KW-0805">Transcription regulation</keyword>